<feature type="signal peptide" evidence="12">
    <location>
        <begin position="1"/>
        <end position="22"/>
    </location>
</feature>
<dbReference type="GO" id="GO:0006508">
    <property type="term" value="P:proteolysis"/>
    <property type="evidence" value="ECO:0007669"/>
    <property type="project" value="UniProtKB-KW"/>
</dbReference>
<dbReference type="InterPro" id="IPR036990">
    <property type="entry name" value="M14A-like_propep"/>
</dbReference>
<evidence type="ECO:0000256" key="12">
    <source>
        <dbReference type="SAM" id="SignalP"/>
    </source>
</evidence>
<dbReference type="PROSITE" id="PS52035">
    <property type="entry name" value="PEPTIDASE_M14"/>
    <property type="match status" value="1"/>
</dbReference>
<evidence type="ECO:0000256" key="11">
    <source>
        <dbReference type="PROSITE-ProRule" id="PRU01379"/>
    </source>
</evidence>
<dbReference type="SMART" id="SM00631">
    <property type="entry name" value="Zn_pept"/>
    <property type="match status" value="1"/>
</dbReference>
<feature type="chain" id="PRO_5043911089" description="Peptidase M14 domain-containing protein" evidence="12">
    <location>
        <begin position="23"/>
        <end position="432"/>
    </location>
</feature>
<dbReference type="InterPro" id="IPR000834">
    <property type="entry name" value="Peptidase_M14"/>
</dbReference>
<comment type="similarity">
    <text evidence="2 11">Belongs to the peptidase M14 family.</text>
</comment>
<keyword evidence="8" id="KW-0862">Zinc</keyword>
<dbReference type="Proteomes" id="UP001075354">
    <property type="component" value="Chromosome 16"/>
</dbReference>
<sequence length="432" mass="47989">MRWLQLQPLLVLVAALAAAASGRSYRGYHLVHAVPRDSADAAVLQSMSSWSNVDMWNRRAVPGRETTLMVAPGAGQQRVLQRLEQEGVPYSRSEDDVQSMVEREAREQASAAAARLQHRRLHASEPNVTFDAFMRYDEIELYLRQLADKYPTLVTLQSVGKSAQGREMTVIRVSASDGAAPRAILVDAGIHAREWIAPATALYLIDQLVQHADEHRDLLDGLDWYILPLVNPDGYEYTHTTDRFWRKNRGADLLFLCERGADLNRNFDFHWMQSGASTFPCAETFAGKKAFSEPESQNMRDFMLQANKDKRVKMYLTLHSYGPMILYPWGYDYRVDDAPDAKELAAIGNEANAAMVAAGSEPFVVQNSAELYPAAGGSDDWAKGVANIAKSYTIELQGGGASGFDIPASRIAEVVAQTFQGFRVFAGHAQRL</sequence>
<dbReference type="AlphaFoldDB" id="A0AAV7X1H1"/>
<dbReference type="InterPro" id="IPR003146">
    <property type="entry name" value="M14A_act_pep"/>
</dbReference>
<feature type="domain" description="Peptidase M14" evidence="13">
    <location>
        <begin position="132"/>
        <end position="429"/>
    </location>
</feature>
<feature type="active site" description="Proton donor/acceptor" evidence="11">
    <location>
        <position position="395"/>
    </location>
</feature>
<keyword evidence="9" id="KW-0482">Metalloprotease</keyword>
<dbReference type="EMBL" id="JAPTSV010000016">
    <property type="protein sequence ID" value="KAJ1519476.1"/>
    <property type="molecule type" value="Genomic_DNA"/>
</dbReference>
<dbReference type="Pfam" id="PF02244">
    <property type="entry name" value="Propep_M14"/>
    <property type="match status" value="1"/>
</dbReference>
<dbReference type="SUPFAM" id="SSF53187">
    <property type="entry name" value="Zn-dependent exopeptidases"/>
    <property type="match status" value="1"/>
</dbReference>
<evidence type="ECO:0000256" key="8">
    <source>
        <dbReference type="ARBA" id="ARBA00022833"/>
    </source>
</evidence>
<evidence type="ECO:0000256" key="10">
    <source>
        <dbReference type="ARBA" id="ARBA00023157"/>
    </source>
</evidence>
<reference evidence="14" key="1">
    <citation type="submission" date="2022-12" db="EMBL/GenBank/DDBJ databases">
        <title>Chromosome-level genome assembly of the bean flower thrips Megalurothrips usitatus.</title>
        <authorList>
            <person name="Ma L."/>
            <person name="Liu Q."/>
            <person name="Li H."/>
            <person name="Cai W."/>
        </authorList>
    </citation>
    <scope>NUCLEOTIDE SEQUENCE</scope>
    <source>
        <strain evidence="14">Cailab_2022a</strain>
    </source>
</reference>
<protein>
    <recommendedName>
        <fullName evidence="13">Peptidase M14 domain-containing protein</fullName>
    </recommendedName>
</protein>
<dbReference type="GO" id="GO:0004181">
    <property type="term" value="F:metallocarboxypeptidase activity"/>
    <property type="evidence" value="ECO:0007669"/>
    <property type="project" value="InterPro"/>
</dbReference>
<evidence type="ECO:0000256" key="2">
    <source>
        <dbReference type="ARBA" id="ARBA00005988"/>
    </source>
</evidence>
<dbReference type="Gene3D" id="3.40.630.10">
    <property type="entry name" value="Zn peptidases"/>
    <property type="match status" value="1"/>
</dbReference>
<evidence type="ECO:0000256" key="7">
    <source>
        <dbReference type="ARBA" id="ARBA00022801"/>
    </source>
</evidence>
<keyword evidence="15" id="KW-1185">Reference proteome</keyword>
<comment type="cofactor">
    <cofactor evidence="1">
        <name>Zn(2+)</name>
        <dbReference type="ChEBI" id="CHEBI:29105"/>
    </cofactor>
</comment>
<comment type="caution">
    <text evidence="14">The sequence shown here is derived from an EMBL/GenBank/DDBJ whole genome shotgun (WGS) entry which is preliminary data.</text>
</comment>
<dbReference type="CDD" id="cd03860">
    <property type="entry name" value="M14_CP_A-B_like"/>
    <property type="match status" value="1"/>
</dbReference>
<keyword evidence="7" id="KW-0378">Hydrolase</keyword>
<evidence type="ECO:0000256" key="3">
    <source>
        <dbReference type="ARBA" id="ARBA00022645"/>
    </source>
</evidence>
<dbReference type="PRINTS" id="PR00765">
    <property type="entry name" value="CRBOXYPTASEA"/>
</dbReference>
<organism evidence="14 15">
    <name type="scientific">Megalurothrips usitatus</name>
    <name type="common">bean blossom thrips</name>
    <dbReference type="NCBI Taxonomy" id="439358"/>
    <lineage>
        <taxon>Eukaryota</taxon>
        <taxon>Metazoa</taxon>
        <taxon>Ecdysozoa</taxon>
        <taxon>Arthropoda</taxon>
        <taxon>Hexapoda</taxon>
        <taxon>Insecta</taxon>
        <taxon>Pterygota</taxon>
        <taxon>Neoptera</taxon>
        <taxon>Paraneoptera</taxon>
        <taxon>Thysanoptera</taxon>
        <taxon>Terebrantia</taxon>
        <taxon>Thripoidea</taxon>
        <taxon>Thripidae</taxon>
        <taxon>Megalurothrips</taxon>
    </lineage>
</organism>
<accession>A0AAV7X1H1</accession>
<keyword evidence="6 12" id="KW-0732">Signal</keyword>
<dbReference type="Pfam" id="PF00246">
    <property type="entry name" value="Peptidase_M14"/>
    <property type="match status" value="1"/>
</dbReference>
<dbReference type="PANTHER" id="PTHR11705">
    <property type="entry name" value="PROTEASE FAMILY M14 CARBOXYPEPTIDASE A,B"/>
    <property type="match status" value="1"/>
</dbReference>
<evidence type="ECO:0000256" key="1">
    <source>
        <dbReference type="ARBA" id="ARBA00001947"/>
    </source>
</evidence>
<dbReference type="GO" id="GO:0005615">
    <property type="term" value="C:extracellular space"/>
    <property type="evidence" value="ECO:0007669"/>
    <property type="project" value="TreeGrafter"/>
</dbReference>
<name>A0AAV7X1H1_9NEOP</name>
<dbReference type="FunFam" id="3.40.630.10:FF:000084">
    <property type="entry name" value="Carboxypeptidase B2"/>
    <property type="match status" value="1"/>
</dbReference>
<evidence type="ECO:0000259" key="13">
    <source>
        <dbReference type="PROSITE" id="PS52035"/>
    </source>
</evidence>
<evidence type="ECO:0000313" key="15">
    <source>
        <dbReference type="Proteomes" id="UP001075354"/>
    </source>
</evidence>
<evidence type="ECO:0000256" key="4">
    <source>
        <dbReference type="ARBA" id="ARBA00022670"/>
    </source>
</evidence>
<evidence type="ECO:0000256" key="6">
    <source>
        <dbReference type="ARBA" id="ARBA00022729"/>
    </source>
</evidence>
<evidence type="ECO:0000256" key="9">
    <source>
        <dbReference type="ARBA" id="ARBA00023049"/>
    </source>
</evidence>
<proteinExistence type="inferred from homology"/>
<dbReference type="Gene3D" id="3.30.70.340">
    <property type="entry name" value="Metallocarboxypeptidase-like"/>
    <property type="match status" value="1"/>
</dbReference>
<evidence type="ECO:0000313" key="14">
    <source>
        <dbReference type="EMBL" id="KAJ1519476.1"/>
    </source>
</evidence>
<keyword evidence="5" id="KW-0479">Metal-binding</keyword>
<dbReference type="PANTHER" id="PTHR11705:SF140">
    <property type="entry name" value="FI02848P-RELATED"/>
    <property type="match status" value="1"/>
</dbReference>
<keyword evidence="3" id="KW-0121">Carboxypeptidase</keyword>
<keyword evidence="10" id="KW-1015">Disulfide bond</keyword>
<dbReference type="GO" id="GO:0008270">
    <property type="term" value="F:zinc ion binding"/>
    <property type="evidence" value="ECO:0007669"/>
    <property type="project" value="InterPro"/>
</dbReference>
<keyword evidence="4" id="KW-0645">Protease</keyword>
<dbReference type="SUPFAM" id="SSF54897">
    <property type="entry name" value="Protease propeptides/inhibitors"/>
    <property type="match status" value="1"/>
</dbReference>
<evidence type="ECO:0000256" key="5">
    <source>
        <dbReference type="ARBA" id="ARBA00022723"/>
    </source>
</evidence>
<gene>
    <name evidence="14" type="ORF">ONE63_004762</name>
</gene>